<dbReference type="GO" id="GO:0046872">
    <property type="term" value="F:metal ion binding"/>
    <property type="evidence" value="ECO:0007669"/>
    <property type="project" value="UniProtKB-KW"/>
</dbReference>
<dbReference type="InterPro" id="IPR000687">
    <property type="entry name" value="RIO_kinase"/>
</dbReference>
<organism evidence="14 15">
    <name type="scientific">Ignisphaera aggregans (strain DSM 17230 / JCM 13409 / AQ1.S1)</name>
    <dbReference type="NCBI Taxonomy" id="583356"/>
    <lineage>
        <taxon>Archaea</taxon>
        <taxon>Thermoproteota</taxon>
        <taxon>Thermoprotei</taxon>
        <taxon>Desulfurococcales</taxon>
        <taxon>Desulfurococcaceae</taxon>
        <taxon>Ignisphaera</taxon>
    </lineage>
</organism>
<sequence>MVKIGEIYRKLVDDDFKILEFFVRRIKRYEYIPLQTLIEYFNKDYTQKEIMARIKKLVMLKLIEKHSSSDSYRLRFLGLDCYALKKLASKDILKAIGDKIGVGKESDVYRGIAGDDSNVVVKFYRIGRRSFRNIARVRDYGSEAEGSRWILRSILAGNRERAALEALNRFNINGIPKLYGGIYHTIVIEYIEGPLLIEVKSLESPKDCFNEIIDTIKKAFQYGNIVHGDLSPYNIMIDYSKNVERPIIIDWPQYVPSVNPLAIEILKKDLHNIIKFFNKRFNLNADLDQTLKYVLEKS</sequence>
<dbReference type="EC" id="2.7.11.1" evidence="3"/>
<evidence type="ECO:0000256" key="11">
    <source>
        <dbReference type="ARBA" id="ARBA00047899"/>
    </source>
</evidence>
<evidence type="ECO:0000256" key="9">
    <source>
        <dbReference type="ARBA" id="ARBA00022840"/>
    </source>
</evidence>
<reference evidence="14 15" key="1">
    <citation type="journal article" date="2010" name="Stand. Genomic Sci.">
        <title>Complete genome sequence of Ignisphaera aggregans type strain (AQ1.S1).</title>
        <authorList>
            <person name="Goker M."/>
            <person name="Held B."/>
            <person name="Lapidus A."/>
            <person name="Nolan M."/>
            <person name="Spring S."/>
            <person name="Yasawong M."/>
            <person name="Lucas S."/>
            <person name="Glavina Del Rio T."/>
            <person name="Tice H."/>
            <person name="Cheng J.F."/>
            <person name="Goodwin L."/>
            <person name="Tapia R."/>
            <person name="Pitluck S."/>
            <person name="Liolios K."/>
            <person name="Ivanova N."/>
            <person name="Mavromatis K."/>
            <person name="Mikhailova N."/>
            <person name="Pati A."/>
            <person name="Chen A."/>
            <person name="Palaniappan K."/>
            <person name="Brambilla E."/>
            <person name="Land M."/>
            <person name="Hauser L."/>
            <person name="Chang Y.J."/>
            <person name="Jeffries C.D."/>
            <person name="Brettin T."/>
            <person name="Detter J.C."/>
            <person name="Han C."/>
            <person name="Rohde M."/>
            <person name="Sikorski J."/>
            <person name="Woyke T."/>
            <person name="Bristow J."/>
            <person name="Eisen J.A."/>
            <person name="Markowitz V."/>
            <person name="Hugenholtz P."/>
            <person name="Kyrpides N.C."/>
            <person name="Klenk H.P."/>
        </authorList>
    </citation>
    <scope>NUCLEOTIDE SEQUENCE [LARGE SCALE GENOMIC DNA]</scope>
    <source>
        <strain evidence="15">DSM 17230 / JCM 13409 / AQ1.S1</strain>
    </source>
</reference>
<evidence type="ECO:0000256" key="2">
    <source>
        <dbReference type="ARBA" id="ARBA00009196"/>
    </source>
</evidence>
<dbReference type="InterPro" id="IPR011009">
    <property type="entry name" value="Kinase-like_dom_sf"/>
</dbReference>
<evidence type="ECO:0000256" key="3">
    <source>
        <dbReference type="ARBA" id="ARBA00012513"/>
    </source>
</evidence>
<keyword evidence="5" id="KW-0808">Transferase</keyword>
<dbReference type="InterPro" id="IPR036388">
    <property type="entry name" value="WH-like_DNA-bd_sf"/>
</dbReference>
<dbReference type="Gene3D" id="1.10.10.10">
    <property type="entry name" value="Winged helix-like DNA-binding domain superfamily/Winged helix DNA-binding domain"/>
    <property type="match status" value="1"/>
</dbReference>
<evidence type="ECO:0000256" key="7">
    <source>
        <dbReference type="ARBA" id="ARBA00022741"/>
    </source>
</evidence>
<accession>E0SR03</accession>
<proteinExistence type="inferred from homology"/>
<keyword evidence="7" id="KW-0547">Nucleotide-binding</keyword>
<dbReference type="GO" id="GO:0004674">
    <property type="term" value="F:protein serine/threonine kinase activity"/>
    <property type="evidence" value="ECO:0007669"/>
    <property type="project" value="UniProtKB-KW"/>
</dbReference>
<evidence type="ECO:0000313" key="14">
    <source>
        <dbReference type="EMBL" id="ADM28333.1"/>
    </source>
</evidence>
<dbReference type="Gene3D" id="1.10.510.10">
    <property type="entry name" value="Transferase(Phosphotransferase) domain 1"/>
    <property type="match status" value="1"/>
</dbReference>
<keyword evidence="10" id="KW-0460">Magnesium</keyword>
<evidence type="ECO:0000256" key="4">
    <source>
        <dbReference type="ARBA" id="ARBA00022527"/>
    </source>
</evidence>
<dbReference type="BioCyc" id="IAGG583356:GHAH-1522-MONOMER"/>
<dbReference type="PANTHER" id="PTHR45852:SF1">
    <property type="entry name" value="SERINE_THREONINE-PROTEIN KINASE RIO2"/>
    <property type="match status" value="1"/>
</dbReference>
<dbReference type="InterPro" id="IPR036390">
    <property type="entry name" value="WH_DNA-bd_sf"/>
</dbReference>
<dbReference type="InterPro" id="IPR015285">
    <property type="entry name" value="RIO2_wHTH_N"/>
</dbReference>
<dbReference type="AlphaFoldDB" id="E0SR03"/>
<keyword evidence="15" id="KW-1185">Reference proteome</keyword>
<dbReference type="Pfam" id="PF01163">
    <property type="entry name" value="RIO1"/>
    <property type="match status" value="1"/>
</dbReference>
<dbReference type="PANTHER" id="PTHR45852">
    <property type="entry name" value="SER/THR-PROTEIN KINASE RIO2"/>
    <property type="match status" value="1"/>
</dbReference>
<evidence type="ECO:0000256" key="6">
    <source>
        <dbReference type="ARBA" id="ARBA00022723"/>
    </source>
</evidence>
<dbReference type="GO" id="GO:0005829">
    <property type="term" value="C:cytosol"/>
    <property type="evidence" value="ECO:0007669"/>
    <property type="project" value="TreeGrafter"/>
</dbReference>
<evidence type="ECO:0000256" key="8">
    <source>
        <dbReference type="ARBA" id="ARBA00022777"/>
    </source>
</evidence>
<dbReference type="SMART" id="SM00090">
    <property type="entry name" value="RIO"/>
    <property type="match status" value="1"/>
</dbReference>
<dbReference type="STRING" id="583356.Igag_1531"/>
<dbReference type="Gene3D" id="3.30.200.20">
    <property type="entry name" value="Phosphorylase Kinase, domain 1"/>
    <property type="match status" value="1"/>
</dbReference>
<evidence type="ECO:0000256" key="12">
    <source>
        <dbReference type="ARBA" id="ARBA00048679"/>
    </source>
</evidence>
<dbReference type="GO" id="GO:0005524">
    <property type="term" value="F:ATP binding"/>
    <property type="evidence" value="ECO:0007669"/>
    <property type="project" value="UniProtKB-KW"/>
</dbReference>
<dbReference type="Pfam" id="PF09202">
    <property type="entry name" value="Rio2_N"/>
    <property type="match status" value="1"/>
</dbReference>
<dbReference type="KEGG" id="iag:Igag_1531"/>
<evidence type="ECO:0000256" key="5">
    <source>
        <dbReference type="ARBA" id="ARBA00022679"/>
    </source>
</evidence>
<dbReference type="SUPFAM" id="SSF46785">
    <property type="entry name" value="Winged helix' DNA-binding domain"/>
    <property type="match status" value="1"/>
</dbReference>
<comment type="similarity">
    <text evidence="2">Belongs to the protein kinase superfamily. RIO-type Ser/Thr kinase family.</text>
</comment>
<comment type="cofactor">
    <cofactor evidence="1">
        <name>Mg(2+)</name>
        <dbReference type="ChEBI" id="CHEBI:18420"/>
    </cofactor>
</comment>
<evidence type="ECO:0000256" key="10">
    <source>
        <dbReference type="ARBA" id="ARBA00022842"/>
    </source>
</evidence>
<name>E0SR03_IGNAA</name>
<comment type="catalytic activity">
    <reaction evidence="11">
        <text>L-threonyl-[protein] + ATP = O-phospho-L-threonyl-[protein] + ADP + H(+)</text>
        <dbReference type="Rhea" id="RHEA:46608"/>
        <dbReference type="Rhea" id="RHEA-COMP:11060"/>
        <dbReference type="Rhea" id="RHEA-COMP:11605"/>
        <dbReference type="ChEBI" id="CHEBI:15378"/>
        <dbReference type="ChEBI" id="CHEBI:30013"/>
        <dbReference type="ChEBI" id="CHEBI:30616"/>
        <dbReference type="ChEBI" id="CHEBI:61977"/>
        <dbReference type="ChEBI" id="CHEBI:456216"/>
        <dbReference type="EC" id="2.7.11.1"/>
    </reaction>
</comment>
<evidence type="ECO:0000259" key="13">
    <source>
        <dbReference type="SMART" id="SM00090"/>
    </source>
</evidence>
<keyword evidence="6" id="KW-0479">Metal-binding</keyword>
<evidence type="ECO:0000313" key="15">
    <source>
        <dbReference type="Proteomes" id="UP000001304"/>
    </source>
</evidence>
<protein>
    <recommendedName>
        <fullName evidence="3">non-specific serine/threonine protein kinase</fullName>
        <ecNumber evidence="3">2.7.11.1</ecNumber>
    </recommendedName>
</protein>
<keyword evidence="8 14" id="KW-0418">Kinase</keyword>
<dbReference type="HOGENOM" id="CLU_018693_1_0_2"/>
<dbReference type="EMBL" id="CP002098">
    <property type="protein sequence ID" value="ADM28333.1"/>
    <property type="molecule type" value="Genomic_DNA"/>
</dbReference>
<evidence type="ECO:0000256" key="1">
    <source>
        <dbReference type="ARBA" id="ARBA00001946"/>
    </source>
</evidence>
<dbReference type="GO" id="GO:0030490">
    <property type="term" value="P:maturation of SSU-rRNA"/>
    <property type="evidence" value="ECO:0007669"/>
    <property type="project" value="TreeGrafter"/>
</dbReference>
<dbReference type="GO" id="GO:0030688">
    <property type="term" value="C:preribosome, small subunit precursor"/>
    <property type="evidence" value="ECO:0007669"/>
    <property type="project" value="TreeGrafter"/>
</dbReference>
<gene>
    <name evidence="14" type="ordered locus">Igag_1531</name>
</gene>
<dbReference type="SUPFAM" id="SSF56112">
    <property type="entry name" value="Protein kinase-like (PK-like)"/>
    <property type="match status" value="1"/>
</dbReference>
<comment type="catalytic activity">
    <reaction evidence="12">
        <text>L-seryl-[protein] + ATP = O-phospho-L-seryl-[protein] + ADP + H(+)</text>
        <dbReference type="Rhea" id="RHEA:17989"/>
        <dbReference type="Rhea" id="RHEA-COMP:9863"/>
        <dbReference type="Rhea" id="RHEA-COMP:11604"/>
        <dbReference type="ChEBI" id="CHEBI:15378"/>
        <dbReference type="ChEBI" id="CHEBI:29999"/>
        <dbReference type="ChEBI" id="CHEBI:30616"/>
        <dbReference type="ChEBI" id="CHEBI:83421"/>
        <dbReference type="ChEBI" id="CHEBI:456216"/>
        <dbReference type="EC" id="2.7.11.1"/>
    </reaction>
</comment>
<keyword evidence="4" id="KW-0723">Serine/threonine-protein kinase</keyword>
<keyword evidence="9" id="KW-0067">ATP-binding</keyword>
<feature type="domain" description="RIO kinase" evidence="13">
    <location>
        <begin position="65"/>
        <end position="296"/>
    </location>
</feature>
<dbReference type="Proteomes" id="UP000001304">
    <property type="component" value="Chromosome"/>
</dbReference>
<dbReference type="InterPro" id="IPR018934">
    <property type="entry name" value="RIO_dom"/>
</dbReference>